<dbReference type="EMBL" id="CP030850">
    <property type="protein sequence ID" value="AXE20170.1"/>
    <property type="molecule type" value="Genomic_DNA"/>
</dbReference>
<evidence type="ECO:0000313" key="2">
    <source>
        <dbReference type="Proteomes" id="UP000251993"/>
    </source>
</evidence>
<evidence type="ECO:0008006" key="3">
    <source>
        <dbReference type="Google" id="ProtNLM"/>
    </source>
</evidence>
<dbReference type="KEGG" id="run:DR864_21655"/>
<dbReference type="Gene3D" id="3.30.470.10">
    <property type="match status" value="1"/>
</dbReference>
<protein>
    <recommendedName>
        <fullName evidence="3">4-amino-4-deoxychorismate lyase</fullName>
    </recommendedName>
</protein>
<dbReference type="Gene3D" id="3.20.10.10">
    <property type="entry name" value="D-amino Acid Aminotransferase, subunit A, domain 2"/>
    <property type="match status" value="1"/>
</dbReference>
<dbReference type="RefSeq" id="WP_114068936.1">
    <property type="nucleotide sequence ID" value="NZ_CP030850.1"/>
</dbReference>
<dbReference type="SUPFAM" id="SSF56752">
    <property type="entry name" value="D-aminoacid aminotransferase-like PLP-dependent enzymes"/>
    <property type="match status" value="1"/>
</dbReference>
<organism evidence="1 2">
    <name type="scientific">Runella rosea</name>
    <dbReference type="NCBI Taxonomy" id="2259595"/>
    <lineage>
        <taxon>Bacteria</taxon>
        <taxon>Pseudomonadati</taxon>
        <taxon>Bacteroidota</taxon>
        <taxon>Cytophagia</taxon>
        <taxon>Cytophagales</taxon>
        <taxon>Spirosomataceae</taxon>
        <taxon>Runella</taxon>
    </lineage>
</organism>
<dbReference type="InterPro" id="IPR043132">
    <property type="entry name" value="BCAT-like_C"/>
</dbReference>
<dbReference type="Pfam" id="PF01063">
    <property type="entry name" value="Aminotran_4"/>
    <property type="match status" value="1"/>
</dbReference>
<dbReference type="GO" id="GO:0003824">
    <property type="term" value="F:catalytic activity"/>
    <property type="evidence" value="ECO:0007669"/>
    <property type="project" value="InterPro"/>
</dbReference>
<dbReference type="Proteomes" id="UP000251993">
    <property type="component" value="Chromosome"/>
</dbReference>
<reference evidence="1 2" key="1">
    <citation type="submission" date="2018-07" db="EMBL/GenBank/DDBJ databases">
        <title>Genome sequencing of Runella.</title>
        <authorList>
            <person name="Baek M.-G."/>
            <person name="Yi H."/>
        </authorList>
    </citation>
    <scope>NUCLEOTIDE SEQUENCE [LARGE SCALE GENOMIC DNA]</scope>
    <source>
        <strain evidence="1 2">HYN0085</strain>
    </source>
</reference>
<accession>A0A344TNE9</accession>
<keyword evidence="2" id="KW-1185">Reference proteome</keyword>
<dbReference type="AlphaFoldDB" id="A0A344TNE9"/>
<dbReference type="InterPro" id="IPR001544">
    <property type="entry name" value="Aminotrans_IV"/>
</dbReference>
<dbReference type="InterPro" id="IPR036038">
    <property type="entry name" value="Aminotransferase-like"/>
</dbReference>
<proteinExistence type="predicted"/>
<gene>
    <name evidence="1" type="ORF">DR864_21655</name>
</gene>
<dbReference type="InterPro" id="IPR043131">
    <property type="entry name" value="BCAT-like_N"/>
</dbReference>
<evidence type="ECO:0000313" key="1">
    <source>
        <dbReference type="EMBL" id="AXE20170.1"/>
    </source>
</evidence>
<name>A0A344TNE9_9BACT</name>
<dbReference type="OrthoDB" id="1148709at2"/>
<sequence>MNLPLCIETIRLADGQLSNLLYHNERLNRTRWACFAATKEWDLNELIDIPQEVTQGLYKCRVTYGRKIEKIEFEVYQPRVIKSLLLVVDDAIEYGFKFLDRAALQRNFDKRGGADEVLIVKEGLITDTSYANVVFWDGTQWTTPDRPLLKGTKRAQLLREGVVIEQKIRVEDLATFTHVRLINAMLDFESTPMIAVSQISF</sequence>